<evidence type="ECO:0000313" key="2">
    <source>
        <dbReference type="Proteomes" id="UP000006048"/>
    </source>
</evidence>
<dbReference type="AlphaFoldDB" id="I4B0B6"/>
<gene>
    <name evidence="1" type="ordered locus">Turpa_0060</name>
</gene>
<sequence>MKCPRCNLGSVVVKCDNCGDVRCNSTGHAGNLHGCGTSQGPFGKTGQSGVNGVTCHVCRKGKYRHL</sequence>
<name>I4B0B6_TURPD</name>
<reference evidence="1 2" key="1">
    <citation type="submission" date="2012-06" db="EMBL/GenBank/DDBJ databases">
        <title>The complete chromosome of genome of Turneriella parva DSM 21527.</title>
        <authorList>
            <consortium name="US DOE Joint Genome Institute (JGI-PGF)"/>
            <person name="Lucas S."/>
            <person name="Han J."/>
            <person name="Lapidus A."/>
            <person name="Bruce D."/>
            <person name="Goodwin L."/>
            <person name="Pitluck S."/>
            <person name="Peters L."/>
            <person name="Kyrpides N."/>
            <person name="Mavromatis K."/>
            <person name="Ivanova N."/>
            <person name="Mikhailova N."/>
            <person name="Chertkov O."/>
            <person name="Detter J.C."/>
            <person name="Tapia R."/>
            <person name="Han C."/>
            <person name="Land M."/>
            <person name="Hauser L."/>
            <person name="Markowitz V."/>
            <person name="Cheng J.-F."/>
            <person name="Hugenholtz P."/>
            <person name="Woyke T."/>
            <person name="Wu D."/>
            <person name="Gronow S."/>
            <person name="Wellnitz S."/>
            <person name="Brambilla E."/>
            <person name="Klenk H.-P."/>
            <person name="Eisen J.A."/>
        </authorList>
    </citation>
    <scope>NUCLEOTIDE SEQUENCE [LARGE SCALE GENOMIC DNA]</scope>
    <source>
        <strain evidence="2">ATCC BAA-1111 / DSM 21527 / NCTC 11395 / H</strain>
    </source>
</reference>
<evidence type="ECO:0000313" key="1">
    <source>
        <dbReference type="EMBL" id="AFM10723.1"/>
    </source>
</evidence>
<keyword evidence="2" id="KW-1185">Reference proteome</keyword>
<organism evidence="1 2">
    <name type="scientific">Turneriella parva (strain ATCC BAA-1111 / DSM 21527 / NCTC 11395 / H)</name>
    <name type="common">Leptospira parva</name>
    <dbReference type="NCBI Taxonomy" id="869212"/>
    <lineage>
        <taxon>Bacteria</taxon>
        <taxon>Pseudomonadati</taxon>
        <taxon>Spirochaetota</taxon>
        <taxon>Spirochaetia</taxon>
        <taxon>Leptospirales</taxon>
        <taxon>Leptospiraceae</taxon>
        <taxon>Turneriella</taxon>
    </lineage>
</organism>
<dbReference type="HOGENOM" id="CLU_2830044_0_0_12"/>
<dbReference type="Proteomes" id="UP000006048">
    <property type="component" value="Chromosome"/>
</dbReference>
<protein>
    <submittedName>
        <fullName evidence="1">Uncharacterized protein</fullName>
    </submittedName>
</protein>
<dbReference type="EMBL" id="CP002959">
    <property type="protein sequence ID" value="AFM10723.1"/>
    <property type="molecule type" value="Genomic_DNA"/>
</dbReference>
<dbReference type="KEGG" id="tpx:Turpa_0060"/>
<accession>I4B0B6</accession>
<proteinExistence type="predicted"/>